<feature type="domain" description="S-adenosylmethionine synthetase N-terminal" evidence="13">
    <location>
        <begin position="6"/>
        <end position="102"/>
    </location>
</feature>
<sequence length="398" mass="42880">MPMAKRLFTSESVTEGHPDKIADQISDAILDSLIGQDKKSRVAVETLITTGQVHVAGEVTTDAYADVTGIIRETVLNIGYDSSAKGFDGNSCGVSVSIGQQSQDIAQGVDDAYENRVSSSVDPLDLQGAGDQGLMFGYACDDTKELMPLPIWLAHELAAQLAKVRKSGALPYLRPDGKTQVTIEYEGDKAIALNTVVISSQHSEEVSVGKQLTPEIIEQVINPILEKIDLPKNELKILINPTGRFVIGGPMGDAGLTGRKIIVDTYGGMARHGGGAFSGKDPSKVDRSAAYAMRWVAKNVVAAGFARRCEVQVAYAIGKAQPVGLFVETFGTESVPVDRIQDAVLQVFDLRPAAIIRDLDLLRPIYSKTSAYGHFGRELKEFTWESTSRVEALRAAIQ</sequence>
<feature type="domain" description="S-adenosylmethionine synthetase central" evidence="14">
    <location>
        <begin position="127"/>
        <end position="245"/>
    </location>
</feature>
<dbReference type="GO" id="GO:0005524">
    <property type="term" value="F:ATP binding"/>
    <property type="evidence" value="ECO:0007669"/>
    <property type="project" value="UniProtKB-KW"/>
</dbReference>
<dbReference type="Pfam" id="PF02773">
    <property type="entry name" value="S-AdoMet_synt_C"/>
    <property type="match status" value="1"/>
</dbReference>
<dbReference type="InterPro" id="IPR022630">
    <property type="entry name" value="S-AdoMet_synt_C"/>
</dbReference>
<keyword evidence="12" id="KW-0630">Potassium</keyword>
<dbReference type="EC" id="2.5.1.6" evidence="5"/>
<dbReference type="InterPro" id="IPR022631">
    <property type="entry name" value="ADOMET_SYNTHASE_CS"/>
</dbReference>
<comment type="pathway">
    <text evidence="3">Amino-acid biosynthesis; S-adenosyl-L-methionine biosynthesis; S-adenosyl-L-methionine from L-methionine: step 1/1.</text>
</comment>
<dbReference type="CDD" id="cd18079">
    <property type="entry name" value="S-AdoMet_synt"/>
    <property type="match status" value="1"/>
</dbReference>
<dbReference type="PANTHER" id="PTHR11964">
    <property type="entry name" value="S-ADENOSYLMETHIONINE SYNTHETASE"/>
    <property type="match status" value="1"/>
</dbReference>
<dbReference type="GO" id="GO:0046872">
    <property type="term" value="F:metal ion binding"/>
    <property type="evidence" value="ECO:0007669"/>
    <property type="project" value="UniProtKB-KW"/>
</dbReference>
<dbReference type="GO" id="GO:0004478">
    <property type="term" value="F:methionine adenosyltransferase activity"/>
    <property type="evidence" value="ECO:0007669"/>
    <property type="project" value="UniProtKB-EC"/>
</dbReference>
<evidence type="ECO:0000256" key="8">
    <source>
        <dbReference type="ARBA" id="ARBA00022723"/>
    </source>
</evidence>
<keyword evidence="10" id="KW-0067">ATP-binding</keyword>
<dbReference type="EMBL" id="CAFBMS010000032">
    <property type="protein sequence ID" value="CAB4917516.1"/>
    <property type="molecule type" value="Genomic_DNA"/>
</dbReference>
<dbReference type="PROSITE" id="PS00376">
    <property type="entry name" value="ADOMET_SYNTHASE_1"/>
    <property type="match status" value="1"/>
</dbReference>
<evidence type="ECO:0000256" key="5">
    <source>
        <dbReference type="ARBA" id="ARBA00012828"/>
    </source>
</evidence>
<dbReference type="GO" id="GO:0006556">
    <property type="term" value="P:S-adenosylmethionine biosynthetic process"/>
    <property type="evidence" value="ECO:0007669"/>
    <property type="project" value="UniProtKB-UniPathway"/>
</dbReference>
<evidence type="ECO:0000256" key="7">
    <source>
        <dbReference type="ARBA" id="ARBA00022679"/>
    </source>
</evidence>
<keyword evidence="9" id="KW-0547">Nucleotide-binding</keyword>
<dbReference type="UniPathway" id="UPA00315">
    <property type="reaction ID" value="UER00080"/>
</dbReference>
<evidence type="ECO:0000313" key="16">
    <source>
        <dbReference type="EMBL" id="CAB4917516.1"/>
    </source>
</evidence>
<dbReference type="InterPro" id="IPR022628">
    <property type="entry name" value="S-AdoMet_synt_N"/>
</dbReference>
<gene>
    <name evidence="16" type="ORF">UFOPK3614_00673</name>
</gene>
<dbReference type="HAMAP" id="MF_00086">
    <property type="entry name" value="S_AdoMet_synth1"/>
    <property type="match status" value="1"/>
</dbReference>
<dbReference type="FunFam" id="3.30.300.10:FF:000003">
    <property type="entry name" value="S-adenosylmethionine synthase"/>
    <property type="match status" value="1"/>
</dbReference>
<dbReference type="GO" id="GO:0006730">
    <property type="term" value="P:one-carbon metabolic process"/>
    <property type="evidence" value="ECO:0007669"/>
    <property type="project" value="UniProtKB-KW"/>
</dbReference>
<dbReference type="Gene3D" id="3.30.300.10">
    <property type="match status" value="3"/>
</dbReference>
<dbReference type="Pfam" id="PF02772">
    <property type="entry name" value="S-AdoMet_synt_M"/>
    <property type="match status" value="1"/>
</dbReference>
<evidence type="ECO:0000256" key="4">
    <source>
        <dbReference type="ARBA" id="ARBA00009685"/>
    </source>
</evidence>
<reference evidence="16" key="1">
    <citation type="submission" date="2020-05" db="EMBL/GenBank/DDBJ databases">
        <authorList>
            <person name="Chiriac C."/>
            <person name="Salcher M."/>
            <person name="Ghai R."/>
            <person name="Kavagutti S V."/>
        </authorList>
    </citation>
    <scope>NUCLEOTIDE SEQUENCE</scope>
</reference>
<keyword evidence="6" id="KW-0554">One-carbon metabolism</keyword>
<dbReference type="SUPFAM" id="SSF55973">
    <property type="entry name" value="S-adenosylmethionine synthetase"/>
    <property type="match status" value="3"/>
</dbReference>
<evidence type="ECO:0000256" key="1">
    <source>
        <dbReference type="ARBA" id="ARBA00001946"/>
    </source>
</evidence>
<dbReference type="NCBIfam" id="TIGR01034">
    <property type="entry name" value="metK"/>
    <property type="match status" value="1"/>
</dbReference>
<evidence type="ECO:0000256" key="12">
    <source>
        <dbReference type="ARBA" id="ARBA00022958"/>
    </source>
</evidence>
<dbReference type="InterPro" id="IPR002133">
    <property type="entry name" value="S-AdoMet_synthetase"/>
</dbReference>
<keyword evidence="8" id="KW-0479">Metal-binding</keyword>
<protein>
    <recommendedName>
        <fullName evidence="5">methionine adenosyltransferase</fullName>
        <ecNumber evidence="5">2.5.1.6</ecNumber>
    </recommendedName>
</protein>
<accession>A0A6J7HFP0</accession>
<dbReference type="AlphaFoldDB" id="A0A6J7HFP0"/>
<dbReference type="Pfam" id="PF00438">
    <property type="entry name" value="S-AdoMet_synt_N"/>
    <property type="match status" value="1"/>
</dbReference>
<keyword evidence="11" id="KW-0460">Magnesium</keyword>
<evidence type="ECO:0000256" key="9">
    <source>
        <dbReference type="ARBA" id="ARBA00022741"/>
    </source>
</evidence>
<name>A0A6J7HFP0_9ZZZZ</name>
<proteinExistence type="inferred from homology"/>
<evidence type="ECO:0000256" key="3">
    <source>
        <dbReference type="ARBA" id="ARBA00005224"/>
    </source>
</evidence>
<keyword evidence="7" id="KW-0808">Transferase</keyword>
<evidence type="ECO:0000256" key="6">
    <source>
        <dbReference type="ARBA" id="ARBA00022563"/>
    </source>
</evidence>
<dbReference type="InterPro" id="IPR022629">
    <property type="entry name" value="S-AdoMet_synt_central"/>
</dbReference>
<evidence type="ECO:0000259" key="14">
    <source>
        <dbReference type="Pfam" id="PF02772"/>
    </source>
</evidence>
<evidence type="ECO:0000259" key="13">
    <source>
        <dbReference type="Pfam" id="PF00438"/>
    </source>
</evidence>
<comment type="cofactor">
    <cofactor evidence="1">
        <name>Mg(2+)</name>
        <dbReference type="ChEBI" id="CHEBI:18420"/>
    </cofactor>
</comment>
<comment type="similarity">
    <text evidence="4">Belongs to the AdoMet synthase family.</text>
</comment>
<feature type="domain" description="S-adenosylmethionine synthetase C-terminal" evidence="15">
    <location>
        <begin position="247"/>
        <end position="385"/>
    </location>
</feature>
<dbReference type="PIRSF" id="PIRSF000497">
    <property type="entry name" value="MAT"/>
    <property type="match status" value="1"/>
</dbReference>
<evidence type="ECO:0000256" key="2">
    <source>
        <dbReference type="ARBA" id="ARBA00001958"/>
    </source>
</evidence>
<evidence type="ECO:0000259" key="15">
    <source>
        <dbReference type="Pfam" id="PF02773"/>
    </source>
</evidence>
<organism evidence="16">
    <name type="scientific">freshwater metagenome</name>
    <dbReference type="NCBI Taxonomy" id="449393"/>
    <lineage>
        <taxon>unclassified sequences</taxon>
        <taxon>metagenomes</taxon>
        <taxon>ecological metagenomes</taxon>
    </lineage>
</organism>
<dbReference type="InterPro" id="IPR022636">
    <property type="entry name" value="S-AdoMet_synthetase_sfam"/>
</dbReference>
<evidence type="ECO:0000256" key="11">
    <source>
        <dbReference type="ARBA" id="ARBA00022842"/>
    </source>
</evidence>
<dbReference type="PROSITE" id="PS00377">
    <property type="entry name" value="ADOMET_SYNTHASE_2"/>
    <property type="match status" value="1"/>
</dbReference>
<evidence type="ECO:0000256" key="10">
    <source>
        <dbReference type="ARBA" id="ARBA00022840"/>
    </source>
</evidence>
<comment type="cofactor">
    <cofactor evidence="2">
        <name>K(+)</name>
        <dbReference type="ChEBI" id="CHEBI:29103"/>
    </cofactor>
</comment>